<keyword evidence="2" id="KW-0378">Hydrolase</keyword>
<keyword evidence="1" id="KW-0460">Magnesium</keyword>
<evidence type="ECO:0000256" key="1">
    <source>
        <dbReference type="PIRSR" id="PIRSR605502-1"/>
    </source>
</evidence>
<comment type="cofactor">
    <cofactor evidence="1">
        <name>Mg(2+)</name>
        <dbReference type="ChEBI" id="CHEBI:18420"/>
    </cofactor>
    <text evidence="1">Binds 2 magnesium ions per subunit.</text>
</comment>
<dbReference type="Pfam" id="PF03747">
    <property type="entry name" value="ADP_ribosyl_GH"/>
    <property type="match status" value="1"/>
</dbReference>
<evidence type="ECO:0000313" key="2">
    <source>
        <dbReference type="EMBL" id="MBB4674364.1"/>
    </source>
</evidence>
<accession>A0A7W7FT30</accession>
<dbReference type="GO" id="GO:0046872">
    <property type="term" value="F:metal ion binding"/>
    <property type="evidence" value="ECO:0007669"/>
    <property type="project" value="UniProtKB-KW"/>
</dbReference>
<keyword evidence="1" id="KW-0479">Metal-binding</keyword>
<dbReference type="AlphaFoldDB" id="A0A7W7FT30"/>
<dbReference type="EMBL" id="JACHMH010000001">
    <property type="protein sequence ID" value="MBB4674364.1"/>
    <property type="molecule type" value="Genomic_DNA"/>
</dbReference>
<organism evidence="2 3">
    <name type="scientific">Crossiella cryophila</name>
    <dbReference type="NCBI Taxonomy" id="43355"/>
    <lineage>
        <taxon>Bacteria</taxon>
        <taxon>Bacillati</taxon>
        <taxon>Actinomycetota</taxon>
        <taxon>Actinomycetes</taxon>
        <taxon>Pseudonocardiales</taxon>
        <taxon>Pseudonocardiaceae</taxon>
        <taxon>Crossiella</taxon>
    </lineage>
</organism>
<dbReference type="InterPro" id="IPR036705">
    <property type="entry name" value="Ribosyl_crysJ1_sf"/>
</dbReference>
<keyword evidence="3" id="KW-1185">Reference proteome</keyword>
<feature type="binding site" evidence="1">
    <location>
        <position position="309"/>
    </location>
    <ligand>
        <name>Mg(2+)</name>
        <dbReference type="ChEBI" id="CHEBI:18420"/>
        <label>1</label>
    </ligand>
</feature>
<evidence type="ECO:0000313" key="3">
    <source>
        <dbReference type="Proteomes" id="UP000533598"/>
    </source>
</evidence>
<dbReference type="Gene3D" id="1.10.4080.10">
    <property type="entry name" value="ADP-ribosylation/Crystallin J1"/>
    <property type="match status" value="1"/>
</dbReference>
<reference evidence="2 3" key="1">
    <citation type="submission" date="2020-08" db="EMBL/GenBank/DDBJ databases">
        <title>Sequencing the genomes of 1000 actinobacteria strains.</title>
        <authorList>
            <person name="Klenk H.-P."/>
        </authorList>
    </citation>
    <scope>NUCLEOTIDE SEQUENCE [LARGE SCALE GENOMIC DNA]</scope>
    <source>
        <strain evidence="2 3">DSM 44230</strain>
    </source>
</reference>
<dbReference type="GO" id="GO:0016787">
    <property type="term" value="F:hydrolase activity"/>
    <property type="evidence" value="ECO:0007669"/>
    <property type="project" value="UniProtKB-KW"/>
</dbReference>
<name>A0A7W7FT30_9PSEU</name>
<sequence length="371" mass="39233">MSTPVRPADTGMPLDGKFGLAKDRLIGCYVGQAIGGSIGAGVRTLDRAELSTAEGAAWPEEYPPVFGGHGLITGETQVSLFVLDAVLRAGIRRRRTGVADPLGEVRLGLRRWAQTQEPRLDGPADGWWPGRPGLTAKRWPDHTTLTLLRADTLGTPEQPVNDARSATVLPRAAAAALWSADPRQVFDLGAQIAALTHGHPIAWLSAGAYAVLVHTFLRGLSNPSRAVYAALDELARHPGHEPVSEALAESLRRFDDGDGEQVTAAQVATLGTGWDAHEALAMAVHAAFSSPRFDLVLACAVGHPGNTGTVGSLAASLLTSVYTFTSVVPVPLMRDLELGAEIATLADGAATEFGPEPFTGSDWFTNFPIRY</sequence>
<dbReference type="RefSeq" id="WP_185000463.1">
    <property type="nucleotide sequence ID" value="NZ_BAAAUI010000003.1"/>
</dbReference>
<dbReference type="SUPFAM" id="SSF101478">
    <property type="entry name" value="ADP-ribosylglycohydrolase"/>
    <property type="match status" value="1"/>
</dbReference>
<gene>
    <name evidence="2" type="ORF">HNR67_000482</name>
</gene>
<dbReference type="Proteomes" id="UP000533598">
    <property type="component" value="Unassembled WGS sequence"/>
</dbReference>
<protein>
    <submittedName>
        <fullName evidence="2">ADP-ribosylglycohydrolase</fullName>
    </submittedName>
</protein>
<comment type="caution">
    <text evidence="2">The sequence shown here is derived from an EMBL/GenBank/DDBJ whole genome shotgun (WGS) entry which is preliminary data.</text>
</comment>
<dbReference type="InterPro" id="IPR005502">
    <property type="entry name" value="Ribosyl_crysJ1"/>
</dbReference>
<proteinExistence type="predicted"/>